<dbReference type="SUPFAM" id="SSF48498">
    <property type="entry name" value="Tetracyclin repressor-like, C-terminal domain"/>
    <property type="match status" value="1"/>
</dbReference>
<dbReference type="SUPFAM" id="SSF46689">
    <property type="entry name" value="Homeodomain-like"/>
    <property type="match status" value="1"/>
</dbReference>
<dbReference type="InterPro" id="IPR036271">
    <property type="entry name" value="Tet_transcr_reg_TetR-rel_C_sf"/>
</dbReference>
<name>A0ABV5X2G9_9MICO</name>
<feature type="domain" description="HTH tetR-type" evidence="3">
    <location>
        <begin position="8"/>
        <end position="68"/>
    </location>
</feature>
<dbReference type="Pfam" id="PF00440">
    <property type="entry name" value="TetR_N"/>
    <property type="match status" value="1"/>
</dbReference>
<dbReference type="EMBL" id="JBHMAU010000062">
    <property type="protein sequence ID" value="MFB9776625.1"/>
    <property type="molecule type" value="Genomic_DNA"/>
</dbReference>
<dbReference type="Gene3D" id="1.10.357.10">
    <property type="entry name" value="Tetracycline Repressor, domain 2"/>
    <property type="match status" value="1"/>
</dbReference>
<comment type="caution">
    <text evidence="4">The sequence shown here is derived from an EMBL/GenBank/DDBJ whole genome shotgun (WGS) entry which is preliminary data.</text>
</comment>
<feature type="DNA-binding region" description="H-T-H motif" evidence="2">
    <location>
        <begin position="31"/>
        <end position="50"/>
    </location>
</feature>
<dbReference type="InterPro" id="IPR001647">
    <property type="entry name" value="HTH_TetR"/>
</dbReference>
<accession>A0ABV5X2G9</accession>
<dbReference type="RefSeq" id="WP_376840470.1">
    <property type="nucleotide sequence ID" value="NZ_JBHMAU010000062.1"/>
</dbReference>
<evidence type="ECO:0000256" key="2">
    <source>
        <dbReference type="PROSITE-ProRule" id="PRU00335"/>
    </source>
</evidence>
<reference evidence="4 5" key="1">
    <citation type="submission" date="2024-09" db="EMBL/GenBank/DDBJ databases">
        <authorList>
            <person name="Sun Q."/>
            <person name="Mori K."/>
        </authorList>
    </citation>
    <scope>NUCLEOTIDE SEQUENCE [LARGE SCALE GENOMIC DNA]</scope>
    <source>
        <strain evidence="4 5">JCM 11683</strain>
    </source>
</reference>
<evidence type="ECO:0000313" key="4">
    <source>
        <dbReference type="EMBL" id="MFB9776625.1"/>
    </source>
</evidence>
<keyword evidence="1 2" id="KW-0238">DNA-binding</keyword>
<dbReference type="InterPro" id="IPR009057">
    <property type="entry name" value="Homeodomain-like_sf"/>
</dbReference>
<gene>
    <name evidence="4" type="ORF">ACFFN1_09470</name>
</gene>
<dbReference type="Proteomes" id="UP001589707">
    <property type="component" value="Unassembled WGS sequence"/>
</dbReference>
<organism evidence="4 5">
    <name type="scientific">Brevibacterium otitidis</name>
    <dbReference type="NCBI Taxonomy" id="53364"/>
    <lineage>
        <taxon>Bacteria</taxon>
        <taxon>Bacillati</taxon>
        <taxon>Actinomycetota</taxon>
        <taxon>Actinomycetes</taxon>
        <taxon>Micrococcales</taxon>
        <taxon>Brevibacteriaceae</taxon>
        <taxon>Brevibacterium</taxon>
    </lineage>
</organism>
<protein>
    <submittedName>
        <fullName evidence="4">TetR/AcrR family transcriptional regulator</fullName>
    </submittedName>
</protein>
<proteinExistence type="predicted"/>
<dbReference type="PROSITE" id="PS50977">
    <property type="entry name" value="HTH_TETR_2"/>
    <property type="match status" value="1"/>
</dbReference>
<evidence type="ECO:0000313" key="5">
    <source>
        <dbReference type="Proteomes" id="UP001589707"/>
    </source>
</evidence>
<evidence type="ECO:0000259" key="3">
    <source>
        <dbReference type="PROSITE" id="PS50977"/>
    </source>
</evidence>
<sequence>MPKIVDQSQRRAAIIEACWQVIAESGLSAASVRAVAARAQMSPSALRHWFSSQAELHAAALTELSDRPVKRIRKAAQRQMSGRDLARLVLAELLPLDEARTLECTVWYAFLLDPALPTELEAITRRFWHQELWAARMAVALLRGSDVPPDDQTALSGSDEQTAHLMRSAIDGLAVEGVVFGADAQVSTRLDELLDLLSPAS</sequence>
<keyword evidence="5" id="KW-1185">Reference proteome</keyword>
<evidence type="ECO:0000256" key="1">
    <source>
        <dbReference type="ARBA" id="ARBA00023125"/>
    </source>
</evidence>